<reference evidence="6 7" key="1">
    <citation type="journal article" date="2015" name="Genome Announc.">
        <title>Complete Genome Sequence of the Type Strain Corynebacterium mustelae DSM 45274, Isolated from Various Tissues of a Male Ferret with Lethal Sepsis.</title>
        <authorList>
            <person name="Ruckert C."/>
            <person name="Eimer J."/>
            <person name="Winkler A."/>
            <person name="Tauch A."/>
        </authorList>
    </citation>
    <scope>NUCLEOTIDE SEQUENCE [LARGE SCALE GENOMIC DNA]</scope>
    <source>
        <strain evidence="6 7">DSM 45274</strain>
    </source>
</reference>
<accession>A0A0G3H1F4</accession>
<dbReference type="Proteomes" id="UP000035199">
    <property type="component" value="Chromosome"/>
</dbReference>
<keyword evidence="7" id="KW-1185">Reference proteome</keyword>
<evidence type="ECO:0000256" key="2">
    <source>
        <dbReference type="ARBA" id="ARBA00023125"/>
    </source>
</evidence>
<dbReference type="AlphaFoldDB" id="A0A0G3H1F4"/>
<evidence type="ECO:0000256" key="4">
    <source>
        <dbReference type="PROSITE-ProRule" id="PRU00335"/>
    </source>
</evidence>
<dbReference type="InterPro" id="IPR023772">
    <property type="entry name" value="DNA-bd_HTH_TetR-type_CS"/>
</dbReference>
<dbReference type="PRINTS" id="PR00455">
    <property type="entry name" value="HTHTETR"/>
</dbReference>
<proteinExistence type="predicted"/>
<keyword evidence="2 4" id="KW-0238">DNA-binding</keyword>
<reference evidence="7" key="2">
    <citation type="submission" date="2015-05" db="EMBL/GenBank/DDBJ databases">
        <title>Complete genome sequence of Corynebacterium mustelae DSM 45274, isolated from various tissues of a male ferret with lethal sepsis.</title>
        <authorList>
            <person name="Ruckert C."/>
            <person name="Albersmeier A."/>
            <person name="Winkler A."/>
            <person name="Tauch A."/>
        </authorList>
    </citation>
    <scope>NUCLEOTIDE SEQUENCE [LARGE SCALE GENOMIC DNA]</scope>
    <source>
        <strain evidence="7">DSM 45274</strain>
    </source>
</reference>
<gene>
    <name evidence="6" type="ORF">CMUST_14680</name>
</gene>
<dbReference type="Pfam" id="PF00440">
    <property type="entry name" value="TetR_N"/>
    <property type="match status" value="1"/>
</dbReference>
<dbReference type="GO" id="GO:0003700">
    <property type="term" value="F:DNA-binding transcription factor activity"/>
    <property type="evidence" value="ECO:0007669"/>
    <property type="project" value="TreeGrafter"/>
</dbReference>
<evidence type="ECO:0000313" key="7">
    <source>
        <dbReference type="Proteomes" id="UP000035199"/>
    </source>
</evidence>
<dbReference type="STRING" id="571915.CMUST_14680"/>
<keyword evidence="3" id="KW-0804">Transcription</keyword>
<evidence type="ECO:0000259" key="5">
    <source>
        <dbReference type="PROSITE" id="PS50977"/>
    </source>
</evidence>
<dbReference type="PANTHER" id="PTHR30055">
    <property type="entry name" value="HTH-TYPE TRANSCRIPTIONAL REGULATOR RUTR"/>
    <property type="match status" value="1"/>
</dbReference>
<dbReference type="PATRIC" id="fig|571915.4.peg.3155"/>
<feature type="domain" description="HTH tetR-type" evidence="5">
    <location>
        <begin position="7"/>
        <end position="67"/>
    </location>
</feature>
<dbReference type="GO" id="GO:0000976">
    <property type="term" value="F:transcription cis-regulatory region binding"/>
    <property type="evidence" value="ECO:0007669"/>
    <property type="project" value="TreeGrafter"/>
</dbReference>
<feature type="DNA-binding region" description="H-T-H motif" evidence="4">
    <location>
        <begin position="30"/>
        <end position="49"/>
    </location>
</feature>
<dbReference type="RefSeq" id="WP_047263704.1">
    <property type="nucleotide sequence ID" value="NZ_CP011542.1"/>
</dbReference>
<dbReference type="PROSITE" id="PS01081">
    <property type="entry name" value="HTH_TETR_1"/>
    <property type="match status" value="1"/>
</dbReference>
<dbReference type="PANTHER" id="PTHR30055:SF234">
    <property type="entry name" value="HTH-TYPE TRANSCRIPTIONAL REGULATOR BETI"/>
    <property type="match status" value="1"/>
</dbReference>
<dbReference type="InterPro" id="IPR001647">
    <property type="entry name" value="HTH_TetR"/>
</dbReference>
<dbReference type="InterPro" id="IPR009057">
    <property type="entry name" value="Homeodomain-like_sf"/>
</dbReference>
<dbReference type="KEGG" id="cmv:CMUST_14680"/>
<dbReference type="Gene3D" id="1.10.357.10">
    <property type="entry name" value="Tetracycline Repressor, domain 2"/>
    <property type="match status" value="1"/>
</dbReference>
<sequence>MASPSGKSKKEQILDAALELFVTKGFQEATIEDILAATGIARGTLYYHFHSKTDIMMQIIDRTAGEIAHQAQLVANEVIDFPMKFLRVVQAAQVSGPARSLVSDMHEAPNAEFHIQSVTKTVEKLAPILGDVIAEGVTAGSCSSPQPLRDAEILLTAGFILPDHGFFPASVELSSARLMGLFVAAERLLQLSSGTLTAFLVKDDHVATNSHR</sequence>
<dbReference type="OrthoDB" id="7252896at2"/>
<dbReference type="InterPro" id="IPR050109">
    <property type="entry name" value="HTH-type_TetR-like_transc_reg"/>
</dbReference>
<dbReference type="PROSITE" id="PS50977">
    <property type="entry name" value="HTH_TETR_2"/>
    <property type="match status" value="1"/>
</dbReference>
<evidence type="ECO:0000256" key="1">
    <source>
        <dbReference type="ARBA" id="ARBA00023015"/>
    </source>
</evidence>
<dbReference type="SUPFAM" id="SSF46689">
    <property type="entry name" value="Homeodomain-like"/>
    <property type="match status" value="1"/>
</dbReference>
<evidence type="ECO:0000313" key="6">
    <source>
        <dbReference type="EMBL" id="AKK07229.1"/>
    </source>
</evidence>
<name>A0A0G3H1F4_9CORY</name>
<evidence type="ECO:0000256" key="3">
    <source>
        <dbReference type="ARBA" id="ARBA00023163"/>
    </source>
</evidence>
<keyword evidence="1" id="KW-0805">Transcription regulation</keyword>
<dbReference type="EMBL" id="CP011542">
    <property type="protein sequence ID" value="AKK07229.1"/>
    <property type="molecule type" value="Genomic_DNA"/>
</dbReference>
<organism evidence="6 7">
    <name type="scientific">Corynebacterium mustelae</name>
    <dbReference type="NCBI Taxonomy" id="571915"/>
    <lineage>
        <taxon>Bacteria</taxon>
        <taxon>Bacillati</taxon>
        <taxon>Actinomycetota</taxon>
        <taxon>Actinomycetes</taxon>
        <taxon>Mycobacteriales</taxon>
        <taxon>Corynebacteriaceae</taxon>
        <taxon>Corynebacterium</taxon>
    </lineage>
</organism>
<protein>
    <submittedName>
        <fullName evidence="6">Transcriptional regulator, TetR family</fullName>
    </submittedName>
</protein>